<evidence type="ECO:0000313" key="1">
    <source>
        <dbReference type="EMBL" id="KYC38545.1"/>
    </source>
</evidence>
<proteinExistence type="predicted"/>
<keyword evidence="2" id="KW-1185">Reference proteome</keyword>
<reference evidence="1 2" key="1">
    <citation type="journal article" date="2013" name="Genome Biol. Evol.">
        <title>Genomes of Stigonematalean cyanobacteria (subsection V) and the evolution of oxygenic photosynthesis from prokaryotes to plastids.</title>
        <authorList>
            <person name="Dagan T."/>
            <person name="Roettger M."/>
            <person name="Stucken K."/>
            <person name="Landan G."/>
            <person name="Koch R."/>
            <person name="Major P."/>
            <person name="Gould S.B."/>
            <person name="Goremykin V.V."/>
            <person name="Rippka R."/>
            <person name="Tandeau de Marsac N."/>
            <person name="Gugger M."/>
            <person name="Lockhart P.J."/>
            <person name="Allen J.F."/>
            <person name="Brune I."/>
            <person name="Maus I."/>
            <person name="Puhler A."/>
            <person name="Martin W.F."/>
        </authorList>
    </citation>
    <scope>NUCLEOTIDE SEQUENCE [LARGE SCALE GENOMIC DNA]</scope>
    <source>
        <strain evidence="1 2">PCC 7110</strain>
    </source>
</reference>
<accession>A0A139X1H4</accession>
<gene>
    <name evidence="1" type="ORF">WA1_35760</name>
</gene>
<comment type="caution">
    <text evidence="1">The sequence shown here is derived from an EMBL/GenBank/DDBJ whole genome shotgun (WGS) entry which is preliminary data.</text>
</comment>
<organism evidence="1 2">
    <name type="scientific">Scytonema hofmannii PCC 7110</name>
    <dbReference type="NCBI Taxonomy" id="128403"/>
    <lineage>
        <taxon>Bacteria</taxon>
        <taxon>Bacillati</taxon>
        <taxon>Cyanobacteriota</taxon>
        <taxon>Cyanophyceae</taxon>
        <taxon>Nostocales</taxon>
        <taxon>Scytonemataceae</taxon>
        <taxon>Scytonema</taxon>
    </lineage>
</organism>
<dbReference type="EMBL" id="ANNX02000040">
    <property type="protein sequence ID" value="KYC38545.1"/>
    <property type="molecule type" value="Genomic_DNA"/>
</dbReference>
<dbReference type="Proteomes" id="UP000076925">
    <property type="component" value="Unassembled WGS sequence"/>
</dbReference>
<evidence type="ECO:0000313" key="2">
    <source>
        <dbReference type="Proteomes" id="UP000076925"/>
    </source>
</evidence>
<dbReference type="RefSeq" id="WP_026134930.1">
    <property type="nucleotide sequence ID" value="NZ_KQ976354.1"/>
</dbReference>
<dbReference type="STRING" id="128403.WA1_35760"/>
<protein>
    <submittedName>
        <fullName evidence="1">Uncharacterized protein</fullName>
    </submittedName>
</protein>
<sequence length="61" mass="7084">MSNNISQIRKILLLSANPRDTSQIRLDEEMREIKEGLRRSKKRDQYLIDTVQASSTLQGHT</sequence>
<dbReference type="AlphaFoldDB" id="A0A139X1H4"/>
<name>A0A139X1H4_9CYAN</name>